<dbReference type="PANTHER" id="PTHR39586">
    <property type="entry name" value="CYTOPLASMIC PROTEIN-RELATED"/>
    <property type="match status" value="1"/>
</dbReference>
<organism evidence="2 3">
    <name type="scientific">Vibrio bivalvicida</name>
    <dbReference type="NCBI Taxonomy" id="1276888"/>
    <lineage>
        <taxon>Bacteria</taxon>
        <taxon>Pseudomonadati</taxon>
        <taxon>Pseudomonadota</taxon>
        <taxon>Gammaproteobacteria</taxon>
        <taxon>Vibrionales</taxon>
        <taxon>Vibrionaceae</taxon>
        <taxon>Vibrio</taxon>
        <taxon>Vibrio oreintalis group</taxon>
    </lineage>
</organism>
<evidence type="ECO:0000313" key="3">
    <source>
        <dbReference type="Proteomes" id="UP000078406"/>
    </source>
</evidence>
<comment type="caution">
    <text evidence="2">The sequence shown here is derived from an EMBL/GenBank/DDBJ whole genome shotgun (WGS) entry which is preliminary data.</text>
</comment>
<feature type="domain" description="YqcC-like" evidence="1">
    <location>
        <begin position="7"/>
        <end position="101"/>
    </location>
</feature>
<name>A0A177XWE2_9VIBR</name>
<protein>
    <submittedName>
        <fullName evidence="2">Pseudouridine synthase</fullName>
    </submittedName>
</protein>
<sequence length="104" mass="12354">MTKEKQLAALIDQLEQSMKQLDRWQTESPTEKALQSQQPFALDALTPEEWLQWIFIVKLRAMLEQLQPIPYGFSLSPYFEECWKEQPDLMPIITILQQIDKECR</sequence>
<dbReference type="Pfam" id="PF04287">
    <property type="entry name" value="DUF446"/>
    <property type="match status" value="1"/>
</dbReference>
<gene>
    <name evidence="2" type="ORF">APB76_17020</name>
</gene>
<dbReference type="PIRSF" id="PIRSF006257">
    <property type="entry name" value="UCP006257"/>
    <property type="match status" value="1"/>
</dbReference>
<dbReference type="Proteomes" id="UP000078406">
    <property type="component" value="Unassembled WGS sequence"/>
</dbReference>
<accession>A0A177XWE2</accession>
<dbReference type="GO" id="GO:0044010">
    <property type="term" value="P:single-species biofilm formation"/>
    <property type="evidence" value="ECO:0007669"/>
    <property type="project" value="TreeGrafter"/>
</dbReference>
<dbReference type="PANTHER" id="PTHR39586:SF1">
    <property type="entry name" value="CYTOPLASMIC PROTEIN"/>
    <property type="match status" value="1"/>
</dbReference>
<dbReference type="AlphaFoldDB" id="A0A177XWE2"/>
<evidence type="ECO:0000259" key="1">
    <source>
        <dbReference type="Pfam" id="PF04287"/>
    </source>
</evidence>
<dbReference type="Gene3D" id="1.20.1440.40">
    <property type="entry name" value="YqcC-like"/>
    <property type="match status" value="1"/>
</dbReference>
<dbReference type="RefSeq" id="WP_054961279.1">
    <property type="nucleotide sequence ID" value="NZ_LLEI02000053.1"/>
</dbReference>
<evidence type="ECO:0000313" key="2">
    <source>
        <dbReference type="EMBL" id="OAJ92899.1"/>
    </source>
</evidence>
<dbReference type="InterPro" id="IPR007384">
    <property type="entry name" value="UCP006257"/>
</dbReference>
<dbReference type="EMBL" id="LLEI02000053">
    <property type="protein sequence ID" value="OAJ92899.1"/>
    <property type="molecule type" value="Genomic_DNA"/>
</dbReference>
<reference evidence="2 3" key="1">
    <citation type="journal article" date="2016" name="Syst. Appl. Microbiol.">
        <title>Vibrio bivalvicida sp. nov., a novel larval pathogen for bivalve molluscs reared in a hatchery.</title>
        <authorList>
            <person name="Dubert J."/>
            <person name="Romalde J.L."/>
            <person name="Prado S."/>
            <person name="Barja J.L."/>
        </authorList>
    </citation>
    <scope>NUCLEOTIDE SEQUENCE [LARGE SCALE GENOMIC DNA]</scope>
    <source>
        <strain evidence="2 3">605</strain>
    </source>
</reference>
<dbReference type="InterPro" id="IPR036814">
    <property type="entry name" value="YqcC-like_sf"/>
</dbReference>
<dbReference type="InterPro" id="IPR023376">
    <property type="entry name" value="YqcC-like_dom"/>
</dbReference>
<dbReference type="SUPFAM" id="SSF158452">
    <property type="entry name" value="YqcC-like"/>
    <property type="match status" value="1"/>
</dbReference>
<proteinExistence type="predicted"/>